<evidence type="ECO:0000313" key="4">
    <source>
        <dbReference type="EMBL" id="MST34101.1"/>
    </source>
</evidence>
<reference evidence="4 5" key="1">
    <citation type="submission" date="2019-11" db="EMBL/GenBank/DDBJ databases">
        <title>Acidiferrimicrobium australis gen. nov., sp. nov., an acidophilic and obligately heterotrophic, member of the Actinobacteria that catalyses dissimilatory oxido- reduction of iron isolated from metal-rich acidic water in Chile.</title>
        <authorList>
            <person name="Gonzalez D."/>
            <person name="Huber K."/>
            <person name="Hedrich S."/>
            <person name="Rojas-Villalobos C."/>
            <person name="Quatrini R."/>
            <person name="Dinamarca M.A."/>
            <person name="Schwarz A."/>
            <person name="Canales C."/>
            <person name="Nancucheo I."/>
        </authorList>
    </citation>
    <scope>NUCLEOTIDE SEQUENCE [LARGE SCALE GENOMIC DNA]</scope>
    <source>
        <strain evidence="4 5">USS-CCA1</strain>
    </source>
</reference>
<evidence type="ECO:0000313" key="5">
    <source>
        <dbReference type="Proteomes" id="UP000437736"/>
    </source>
</evidence>
<dbReference type="PANTHER" id="PTHR48099">
    <property type="entry name" value="C-1-TETRAHYDROFOLATE SYNTHASE, CYTOPLASMIC-RELATED"/>
    <property type="match status" value="1"/>
</dbReference>
<accession>A0ABW9QX32</accession>
<dbReference type="Gene3D" id="3.40.50.720">
    <property type="entry name" value="NAD(P)-binding Rossmann-like Domain"/>
    <property type="match status" value="1"/>
</dbReference>
<dbReference type="EMBL" id="WJHE01000851">
    <property type="protein sequence ID" value="MST34101.1"/>
    <property type="molecule type" value="Genomic_DNA"/>
</dbReference>
<dbReference type="Gene3D" id="3.40.50.10860">
    <property type="entry name" value="Leucine Dehydrogenase, chain A, domain 1"/>
    <property type="match status" value="1"/>
</dbReference>
<name>A0ABW9QX32_9ACTN</name>
<feature type="non-terminal residue" evidence="4">
    <location>
        <position position="1"/>
    </location>
</feature>
<feature type="domain" description="Tetrahydrofolate dehydrogenase/cyclohydrolase NAD(P)-binding" evidence="3">
    <location>
        <begin position="22"/>
        <end position="176"/>
    </location>
</feature>
<dbReference type="Proteomes" id="UP000437736">
    <property type="component" value="Unassembled WGS sequence"/>
</dbReference>
<organism evidence="4 5">
    <name type="scientific">Acidiferrimicrobium australe</name>
    <dbReference type="NCBI Taxonomy" id="2664430"/>
    <lineage>
        <taxon>Bacteria</taxon>
        <taxon>Bacillati</taxon>
        <taxon>Actinomycetota</taxon>
        <taxon>Acidimicrobiia</taxon>
        <taxon>Acidimicrobiales</taxon>
        <taxon>Acidimicrobiaceae</taxon>
        <taxon>Acidiferrimicrobium</taxon>
    </lineage>
</organism>
<evidence type="ECO:0000256" key="2">
    <source>
        <dbReference type="ARBA" id="ARBA00022605"/>
    </source>
</evidence>
<evidence type="ECO:0000256" key="1">
    <source>
        <dbReference type="ARBA" id="ARBA00012776"/>
    </source>
</evidence>
<dbReference type="InterPro" id="IPR000672">
    <property type="entry name" value="THF_DH/CycHdrlase"/>
</dbReference>
<proteinExistence type="predicted"/>
<dbReference type="SUPFAM" id="SSF51735">
    <property type="entry name" value="NAD(P)-binding Rossmann-fold domains"/>
    <property type="match status" value="1"/>
</dbReference>
<dbReference type="PRINTS" id="PR00085">
    <property type="entry name" value="THFDHDRGNASE"/>
</dbReference>
<comment type="caution">
    <text evidence="4">The sequence shown here is derived from an EMBL/GenBank/DDBJ whole genome shotgun (WGS) entry which is preliminary data.</text>
</comment>
<dbReference type="EC" id="3.5.4.9" evidence="1"/>
<dbReference type="InterPro" id="IPR020631">
    <property type="entry name" value="THF_DH/CycHdrlase_NAD-bd_dom"/>
</dbReference>
<keyword evidence="2" id="KW-0028">Amino-acid biosynthesis</keyword>
<dbReference type="CDD" id="cd01080">
    <property type="entry name" value="NAD_bind_m-THF_DH_Cyclohyd"/>
    <property type="match status" value="1"/>
</dbReference>
<dbReference type="PANTHER" id="PTHR48099:SF5">
    <property type="entry name" value="C-1-TETRAHYDROFOLATE SYNTHASE, CYTOPLASMIC"/>
    <property type="match status" value="1"/>
</dbReference>
<dbReference type="Pfam" id="PF02882">
    <property type="entry name" value="THF_DHG_CYH_C"/>
    <property type="match status" value="1"/>
</dbReference>
<keyword evidence="5" id="KW-1185">Reference proteome</keyword>
<sequence length="192" mass="19810">DVEAVNPVNAGLMARGTPRFVPSTPASCFWLLDDYFRHTGRDPGTGLHGRAVVIVGRSHNVGRPAIWLALDRGAIAINCDEHASAAGRLAEFTRQADVLIVAAGVPGLVTGDMVADGVIAIDVGINAVPDGSTGGVHLVGDLDFDSVATRAEALTPVPGGVGPVTDVWLVRNAVLGAVLQQTNLAIGPWPSR</sequence>
<evidence type="ECO:0000259" key="3">
    <source>
        <dbReference type="Pfam" id="PF02882"/>
    </source>
</evidence>
<dbReference type="InterPro" id="IPR036291">
    <property type="entry name" value="NAD(P)-bd_dom_sf"/>
</dbReference>
<gene>
    <name evidence="4" type="ORF">GHK86_15400</name>
</gene>
<protein>
    <recommendedName>
        <fullName evidence="1">methenyltetrahydrofolate cyclohydrolase</fullName>
        <ecNumber evidence="1">3.5.4.9</ecNumber>
    </recommendedName>
</protein>